<evidence type="ECO:0000256" key="1">
    <source>
        <dbReference type="SAM" id="MobiDB-lite"/>
    </source>
</evidence>
<feature type="region of interest" description="Disordered" evidence="1">
    <location>
        <begin position="184"/>
        <end position="233"/>
    </location>
</feature>
<reference evidence="2" key="1">
    <citation type="journal article" date="2012" name="Proc. Natl. Acad. Sci. U.S.A.">
        <title>Antigenic diversity is generated by distinct evolutionary mechanisms in African trypanosome species.</title>
        <authorList>
            <person name="Jackson A.P."/>
            <person name="Berry A."/>
            <person name="Aslett M."/>
            <person name="Allison H.C."/>
            <person name="Burton P."/>
            <person name="Vavrova-Anderson J."/>
            <person name="Brown R."/>
            <person name="Browne H."/>
            <person name="Corton N."/>
            <person name="Hauser H."/>
            <person name="Gamble J."/>
            <person name="Gilderthorp R."/>
            <person name="Marcello L."/>
            <person name="McQuillan J."/>
            <person name="Otto T.D."/>
            <person name="Quail M.A."/>
            <person name="Sanders M.J."/>
            <person name="van Tonder A."/>
            <person name="Ginger M.L."/>
            <person name="Field M.C."/>
            <person name="Barry J.D."/>
            <person name="Hertz-Fowler C."/>
            <person name="Berriman M."/>
        </authorList>
    </citation>
    <scope>NUCLEOTIDE SEQUENCE</scope>
    <source>
        <strain evidence="2">Y486</strain>
    </source>
</reference>
<dbReference type="VEuPathDB" id="TriTrypDB:TvY486_0702650"/>
<accession>G0TY86</accession>
<organism evidence="2">
    <name type="scientific">Trypanosoma vivax (strain Y486)</name>
    <dbReference type="NCBI Taxonomy" id="1055687"/>
    <lineage>
        <taxon>Eukaryota</taxon>
        <taxon>Discoba</taxon>
        <taxon>Euglenozoa</taxon>
        <taxon>Kinetoplastea</taxon>
        <taxon>Metakinetoplastina</taxon>
        <taxon>Trypanosomatida</taxon>
        <taxon>Trypanosomatidae</taxon>
        <taxon>Trypanosoma</taxon>
        <taxon>Duttonella</taxon>
    </lineage>
</organism>
<dbReference type="EMBL" id="HE573023">
    <property type="protein sequence ID" value="CCC48931.1"/>
    <property type="molecule type" value="Genomic_DNA"/>
</dbReference>
<gene>
    <name evidence="2" type="ORF">TVY486_0702650</name>
</gene>
<feature type="compositionally biased region" description="Basic and acidic residues" evidence="1">
    <location>
        <begin position="215"/>
        <end position="233"/>
    </location>
</feature>
<sequence>MAPLSTHVHPSLQRYLPGQFPKPQRRQCTGQTNRKAHDAMQEAVIRGEVVPNLTTRDRVNHSTLPSITIMRATSNETAQSARTKRSDSTAYAEQFCQMIEQQEKGRSRDTRKLQVVEDTMVKTLIKTNNRGKWHGMSQENYFIGNEKIGGAGQLEYDDPKQKFNNNYNISAWRNYQFHQDEKWHNSFQKEEQKKDGDNKQTEVTSHRSSNLFSQEHIRNQEQATGKKDEKRDERQLETLETTKISKMQKGVVNYKQQIEKELYQVPPPKLRLELNDYHSTFGLTQQKPEEPMYISEQDRLTIHRRKQLNTPIQKKIKNTRKKLIQ</sequence>
<feature type="region of interest" description="Disordered" evidence="1">
    <location>
        <begin position="1"/>
        <end position="38"/>
    </location>
</feature>
<protein>
    <submittedName>
        <fullName evidence="2">Uncharacterized protein</fullName>
    </submittedName>
</protein>
<name>G0TY86_TRYVY</name>
<feature type="compositionally biased region" description="Basic and acidic residues" evidence="1">
    <location>
        <begin position="184"/>
        <end position="200"/>
    </location>
</feature>
<proteinExistence type="predicted"/>
<evidence type="ECO:0000313" key="2">
    <source>
        <dbReference type="EMBL" id="CCC48931.1"/>
    </source>
</evidence>
<feature type="compositionally biased region" description="Polar residues" evidence="1">
    <location>
        <begin position="201"/>
        <end position="213"/>
    </location>
</feature>
<dbReference type="AlphaFoldDB" id="G0TY86"/>